<keyword evidence="3" id="KW-1185">Reference proteome</keyword>
<proteinExistence type="predicted"/>
<comment type="caution">
    <text evidence="2">The sequence shown here is derived from an EMBL/GenBank/DDBJ whole genome shotgun (WGS) entry which is preliminary data.</text>
</comment>
<dbReference type="EMBL" id="JAUTIX010000002">
    <property type="protein sequence ID" value="MDP0397747.1"/>
    <property type="molecule type" value="Genomic_DNA"/>
</dbReference>
<gene>
    <name evidence="2" type="ORF">Q7X28_07395</name>
</gene>
<sequence length="191" mass="19880">MNTRHLVAAASIAGAVVIGLPAVAQAAPVVPAQAILAANEFPFGSVEYKVSSEIGAPPVKVTGDSSCERASYDLDKRLEGAKSTDAEAVRGSSKLEASVNDRPMADAMRTVFRVCGAELGVQLAIAPLPADLSRYNGFVFLSESRDSAIGVVDVRGAAVGVSVDGRGNQPADTDAFWQILRAQVAKVERQP</sequence>
<feature type="signal peptide" evidence="1">
    <location>
        <begin position="1"/>
        <end position="26"/>
    </location>
</feature>
<dbReference type="RefSeq" id="WP_305110829.1">
    <property type="nucleotide sequence ID" value="NZ_BAAAII010000006.1"/>
</dbReference>
<evidence type="ECO:0000313" key="3">
    <source>
        <dbReference type="Proteomes" id="UP001178281"/>
    </source>
</evidence>
<feature type="chain" id="PRO_5041674593" description="DUF3558 domain-containing protein" evidence="1">
    <location>
        <begin position="27"/>
        <end position="191"/>
    </location>
</feature>
<evidence type="ECO:0000256" key="1">
    <source>
        <dbReference type="SAM" id="SignalP"/>
    </source>
</evidence>
<dbReference type="AlphaFoldDB" id="A0AA90SL14"/>
<dbReference type="Proteomes" id="UP001178281">
    <property type="component" value="Unassembled WGS sequence"/>
</dbReference>
<organism evidence="2 3">
    <name type="scientific">Tsukamurella strandjordii</name>
    <dbReference type="NCBI Taxonomy" id="147577"/>
    <lineage>
        <taxon>Bacteria</taxon>
        <taxon>Bacillati</taxon>
        <taxon>Actinomycetota</taxon>
        <taxon>Actinomycetes</taxon>
        <taxon>Mycobacteriales</taxon>
        <taxon>Tsukamurellaceae</taxon>
        <taxon>Tsukamurella</taxon>
    </lineage>
</organism>
<protein>
    <recommendedName>
        <fullName evidence="4">DUF3558 domain-containing protein</fullName>
    </recommendedName>
</protein>
<keyword evidence="1" id="KW-0732">Signal</keyword>
<evidence type="ECO:0008006" key="4">
    <source>
        <dbReference type="Google" id="ProtNLM"/>
    </source>
</evidence>
<evidence type="ECO:0000313" key="2">
    <source>
        <dbReference type="EMBL" id="MDP0397747.1"/>
    </source>
</evidence>
<name>A0AA90SL14_9ACTN</name>
<accession>A0AA90SL14</accession>
<reference evidence="2" key="1">
    <citation type="submission" date="2023-08" db="EMBL/GenBank/DDBJ databases">
        <title>The draft genome of Tsukamurella strandjordii strain 050030.</title>
        <authorList>
            <person name="Zhao F."/>
            <person name="Feng Y."/>
            <person name="Zong Z."/>
        </authorList>
    </citation>
    <scope>NUCLEOTIDE SEQUENCE</scope>
    <source>
        <strain evidence="2">050030</strain>
    </source>
</reference>